<sequence length="219" mass="24163">MKTIKSLLLSWLFVVSTAGAQAQTVRPVTAESPNAVFVNVGLNQAIVAGTIGYQRRLADRTQLIVGADAAAVPKFLTNSRVYGGLQYDVLTAGRFGLPVRLIGSTAFADNELYKAVNVSTELSLHPQLHSARWTYGADVLYRQGWATHLTHSARYRRLAYAEAKDGWYKFTASTFRIGGSIAHSFDRVEVGLQAGYQANGKYDLFLPPYYGVLMTNFRF</sequence>
<gene>
    <name evidence="2" type="ORF">IC235_01720</name>
</gene>
<dbReference type="EMBL" id="JACXAD010000001">
    <property type="protein sequence ID" value="MBD2766608.1"/>
    <property type="molecule type" value="Genomic_DNA"/>
</dbReference>
<evidence type="ECO:0000313" key="3">
    <source>
        <dbReference type="Proteomes" id="UP000612233"/>
    </source>
</evidence>
<dbReference type="Proteomes" id="UP000612233">
    <property type="component" value="Unassembled WGS sequence"/>
</dbReference>
<organism evidence="2 3">
    <name type="scientific">Hymenobacter montanus</name>
    <dbReference type="NCBI Taxonomy" id="2771359"/>
    <lineage>
        <taxon>Bacteria</taxon>
        <taxon>Pseudomonadati</taxon>
        <taxon>Bacteroidota</taxon>
        <taxon>Cytophagia</taxon>
        <taxon>Cytophagales</taxon>
        <taxon>Hymenobacteraceae</taxon>
        <taxon>Hymenobacter</taxon>
    </lineage>
</organism>
<reference evidence="2" key="1">
    <citation type="submission" date="2020-09" db="EMBL/GenBank/DDBJ databases">
        <authorList>
            <person name="Kim M.K."/>
        </authorList>
    </citation>
    <scope>NUCLEOTIDE SEQUENCE</scope>
    <source>
        <strain evidence="2">BT664</strain>
    </source>
</reference>
<evidence type="ECO:0000313" key="2">
    <source>
        <dbReference type="EMBL" id="MBD2766608.1"/>
    </source>
</evidence>
<protein>
    <recommendedName>
        <fullName evidence="4">DUF3575 domain-containing protein</fullName>
    </recommendedName>
</protein>
<dbReference type="RefSeq" id="WP_191003424.1">
    <property type="nucleotide sequence ID" value="NZ_JACXAD010000001.1"/>
</dbReference>
<comment type="caution">
    <text evidence="2">The sequence shown here is derived from an EMBL/GenBank/DDBJ whole genome shotgun (WGS) entry which is preliminary data.</text>
</comment>
<name>A0A927BAL2_9BACT</name>
<evidence type="ECO:0000256" key="1">
    <source>
        <dbReference type="SAM" id="SignalP"/>
    </source>
</evidence>
<accession>A0A927BAL2</accession>
<feature type="chain" id="PRO_5037319256" description="DUF3575 domain-containing protein" evidence="1">
    <location>
        <begin position="21"/>
        <end position="219"/>
    </location>
</feature>
<feature type="signal peptide" evidence="1">
    <location>
        <begin position="1"/>
        <end position="20"/>
    </location>
</feature>
<evidence type="ECO:0008006" key="4">
    <source>
        <dbReference type="Google" id="ProtNLM"/>
    </source>
</evidence>
<proteinExistence type="predicted"/>
<keyword evidence="3" id="KW-1185">Reference proteome</keyword>
<dbReference type="AlphaFoldDB" id="A0A927BAL2"/>
<keyword evidence="1" id="KW-0732">Signal</keyword>